<organism evidence="1 2">
    <name type="scientific">Penicillium concentricum</name>
    <dbReference type="NCBI Taxonomy" id="293559"/>
    <lineage>
        <taxon>Eukaryota</taxon>
        <taxon>Fungi</taxon>
        <taxon>Dikarya</taxon>
        <taxon>Ascomycota</taxon>
        <taxon>Pezizomycotina</taxon>
        <taxon>Eurotiomycetes</taxon>
        <taxon>Eurotiomycetidae</taxon>
        <taxon>Eurotiales</taxon>
        <taxon>Aspergillaceae</taxon>
        <taxon>Penicillium</taxon>
    </lineage>
</organism>
<dbReference type="EMBL" id="JAPZBT010000002">
    <property type="protein sequence ID" value="KAJ5372979.1"/>
    <property type="molecule type" value="Genomic_DNA"/>
</dbReference>
<gene>
    <name evidence="1" type="ORF">N7517_004985</name>
</gene>
<dbReference type="AlphaFoldDB" id="A0A9W9S991"/>
<accession>A0A9W9S991</accession>
<keyword evidence="2" id="KW-1185">Reference proteome</keyword>
<evidence type="ECO:0000313" key="2">
    <source>
        <dbReference type="Proteomes" id="UP001147752"/>
    </source>
</evidence>
<dbReference type="OrthoDB" id="4360842at2759"/>
<comment type="caution">
    <text evidence="1">The sequence shown here is derived from an EMBL/GenBank/DDBJ whole genome shotgun (WGS) entry which is preliminary data.</text>
</comment>
<proteinExistence type="predicted"/>
<dbReference type="Proteomes" id="UP001147752">
    <property type="component" value="Unassembled WGS sequence"/>
</dbReference>
<reference evidence="1" key="2">
    <citation type="journal article" date="2023" name="IMA Fungus">
        <title>Comparative genomic study of the Penicillium genus elucidates a diverse pangenome and 15 lateral gene transfer events.</title>
        <authorList>
            <person name="Petersen C."/>
            <person name="Sorensen T."/>
            <person name="Nielsen M.R."/>
            <person name="Sondergaard T.E."/>
            <person name="Sorensen J.L."/>
            <person name="Fitzpatrick D.A."/>
            <person name="Frisvad J.C."/>
            <person name="Nielsen K.L."/>
        </authorList>
    </citation>
    <scope>NUCLEOTIDE SEQUENCE</scope>
    <source>
        <strain evidence="1">IBT 3081</strain>
    </source>
</reference>
<reference evidence="1" key="1">
    <citation type="submission" date="2022-12" db="EMBL/GenBank/DDBJ databases">
        <authorList>
            <person name="Petersen C."/>
        </authorList>
    </citation>
    <scope>NUCLEOTIDE SEQUENCE</scope>
    <source>
        <strain evidence="1">IBT 3081</strain>
    </source>
</reference>
<protein>
    <submittedName>
        <fullName evidence="1">Uncharacterized protein</fullName>
    </submittedName>
</protein>
<dbReference type="RefSeq" id="XP_056578965.1">
    <property type="nucleotide sequence ID" value="XM_056722715.1"/>
</dbReference>
<evidence type="ECO:0000313" key="1">
    <source>
        <dbReference type="EMBL" id="KAJ5372979.1"/>
    </source>
</evidence>
<dbReference type="GeneID" id="81461898"/>
<name>A0A9W9S991_9EURO</name>
<sequence length="137" mass="15574">MIMVARERIPLVGRKYATKLGNLTLKTNSNVENSLIFSLKTVIASNALVKMDWTIRRQYKTLRGDREYKMELAFDTAVDVVANDQDMVILLGDTNGETPSRLVWMVDAEGYHIECAEKTAKDHEKVRAIAYIELIPN</sequence>